<dbReference type="AlphaFoldDB" id="A0A9P3PRU9"/>
<sequence>MPTGPAKNPTREDLGKFPAFRWLVVREISEQFRATPRPLSAYTQQAVVYLSTSSAAAKPIRKFFGRSRATSGSARRRNEIYLMEVYNARLGKPPKSTSYMMIDALPRV</sequence>
<dbReference type="EMBL" id="BRPK01000008">
    <property type="protein sequence ID" value="GLB40428.1"/>
    <property type="molecule type" value="Genomic_DNA"/>
</dbReference>
<evidence type="ECO:0000313" key="2">
    <source>
        <dbReference type="Proteomes" id="UP001063166"/>
    </source>
</evidence>
<evidence type="ECO:0000313" key="1">
    <source>
        <dbReference type="EMBL" id="GLB40428.1"/>
    </source>
</evidence>
<organism evidence="1 2">
    <name type="scientific">Lyophyllum shimeji</name>
    <name type="common">Hon-shimeji</name>
    <name type="synonym">Tricholoma shimeji</name>
    <dbReference type="NCBI Taxonomy" id="47721"/>
    <lineage>
        <taxon>Eukaryota</taxon>
        <taxon>Fungi</taxon>
        <taxon>Dikarya</taxon>
        <taxon>Basidiomycota</taxon>
        <taxon>Agaricomycotina</taxon>
        <taxon>Agaricomycetes</taxon>
        <taxon>Agaricomycetidae</taxon>
        <taxon>Agaricales</taxon>
        <taxon>Tricholomatineae</taxon>
        <taxon>Lyophyllaceae</taxon>
        <taxon>Lyophyllum</taxon>
    </lineage>
</organism>
<keyword evidence="2" id="KW-1185">Reference proteome</keyword>
<reference evidence="1" key="1">
    <citation type="submission" date="2022-07" db="EMBL/GenBank/DDBJ databases">
        <title>The genome of Lyophyllum shimeji provides insight into the initial evolution of ectomycorrhizal fungal genome.</title>
        <authorList>
            <person name="Kobayashi Y."/>
            <person name="Shibata T."/>
            <person name="Hirakawa H."/>
            <person name="Shigenobu S."/>
            <person name="Nishiyama T."/>
            <person name="Yamada A."/>
            <person name="Hasebe M."/>
            <person name="Kawaguchi M."/>
        </authorList>
    </citation>
    <scope>NUCLEOTIDE SEQUENCE</scope>
    <source>
        <strain evidence="1">AT787</strain>
    </source>
</reference>
<accession>A0A9P3PRU9</accession>
<proteinExistence type="predicted"/>
<protein>
    <submittedName>
        <fullName evidence="1">Uncharacterized protein</fullName>
    </submittedName>
</protein>
<comment type="caution">
    <text evidence="1">The sequence shown here is derived from an EMBL/GenBank/DDBJ whole genome shotgun (WGS) entry which is preliminary data.</text>
</comment>
<gene>
    <name evidence="1" type="ORF">LshimejAT787_0802990</name>
</gene>
<name>A0A9P3PRU9_LYOSH</name>
<dbReference type="Proteomes" id="UP001063166">
    <property type="component" value="Unassembled WGS sequence"/>
</dbReference>